<dbReference type="Pfam" id="PF00078">
    <property type="entry name" value="RVT_1"/>
    <property type="match status" value="1"/>
</dbReference>
<feature type="region of interest" description="Disordered" evidence="6">
    <location>
        <begin position="314"/>
        <end position="341"/>
    </location>
</feature>
<dbReference type="SUPFAM" id="SSF53098">
    <property type="entry name" value="Ribonuclease H-like"/>
    <property type="match status" value="1"/>
</dbReference>
<evidence type="ECO:0000259" key="7">
    <source>
        <dbReference type="PROSITE" id="PS50994"/>
    </source>
</evidence>
<dbReference type="PROSITE" id="PS50994">
    <property type="entry name" value="INTEGRASE"/>
    <property type="match status" value="1"/>
</dbReference>
<dbReference type="Gene3D" id="3.30.420.10">
    <property type="entry name" value="Ribonuclease H-like superfamily/Ribonuclease H"/>
    <property type="match status" value="1"/>
</dbReference>
<sequence>MREGENNMWVWGQGHMGRSGEGLGTVQVRWGCTGMAGEEVVLLAGNLVKEYCLNPGKLPHLHTFDFYQDSHTPYSFLTRSKVFPRKGFFDLRFIPRGYKLGFGFYTCLFKIFISSFKSLCFHLVLHLTSSDSFTDALSNSSPGHSSSDHSSSTLPSGPSRKRSRSPTTSVLVSSPIPGALSSVRADLLPPRKRIRSLESVMDLEPDIDKCISYANDLRAGGIYARVAVEAVAQEEVEMSARGTVEVRDGRVTHLVVLNDIPEPTQEGAVKAIKIIQRDQGHRIMATSQQGAVMSERISMLERDSMRLRGMLDVASQREDKNGDNYEGGNGNGNKGGNDNGNGNGNGGGNDCGNEGGNDNGNGNRNGGGNGYGNHNMNHGGFMPVAQECTFQDFLKCQPLNFNGTEGVIRLTRWFEKMETRTIWVDAAYAMRWTKLIKLMTEVYYLRKEIQKMETELWNLIVKGNDLTAYNQRGLPNNIQGNVIAAEPTRLQDAIRIANNLMDQKLKGYARIYENKKRFATTEETTVDNNHLSRGKMLVVRMWQELIRPKTLRKGVGNQSGVIYYERGRPGHYRKDFPMLRNQNRRNKTGSKTRNKTGNNEATARAYAISGGGASPDSNVVMGTFLLNNCYASMLFDLGANRSFVSSTFSALLDVAPSTLDTSYAAMIVCDEKIVRIPYGDEALIIRGDDYDSGITSKKVNDKSEEKRLENVPIIWGFLEVFLEDLPGLPPTRQVEFKIDLVLGSAPVARASTNTHFQESTICLINFKGQEFTLRSGYHQLRVYEEDILKTPFRTRYSHYKFQVMPFGLTNAPAVFMDLINRVCKPYVDKFVIVFINDILIYSKSIKEHEGHLKLILRLLKKEELYAKFSKCVFGFERYSLADYYRRFIEGFSKITRPMMKLTQKSVKFNWGEKAEAAFTVLKQRLCSASILALHKESENFVVYYDDSHKGLGAVLMKREKVIAYTSRQLKAKKEENFITKDLHDKMYQDLKKLYWWPNMKAEIATYVSKCLTCAKTTTGQDMIWVIVDLLTKSARFLPMREDASLERLTKLYLKEVVSKHAVTVSIIPDRDGRSASHFWWSLHKALGTWLDMSTAYHPQTDGQSESTIQTLEDMLRARDAPFEALYGRKCRSPIYWAKVAYSLLTGPKIIHETTEKTVQIKSRIQAAYDRQKSYADTRDFEDPSPIVYPAAANEAVSNFKIQPNLIVILPVFRGHEEPYAHLREFFSIADTYQVNSTTKDGVRLCLFHFSLKDQAKAWFTSLELGSIHSRSEMQSAFLDEFYSISKTAAIRNKIKSFRQIPGEQFHEAFSRLKEFGGTFFSRPMEEEWEFFEKLSKGSKTQASVDRNNNHTSSTNFVSNRHGTNSEISELSKKVHLLLRNLGKGVPNVSQVSHNACSMCGDPSHSVNNCQSWGAPSNEEVSRVYGNRPRNDPFSESYNPGWRNHPNFHWKDFDNYNRPNNTQQQNHGYIPSELAKSNQGANLKFESLYKSVANLERQMGQLAEEVHIREAGKLPSYPVLNPKHKPGGPEHVNMVTSLQNGKTYNNDIKILSVHDFSLDVEDFVTDDEIVVEGKNADNVKSDFELVNDFLKDVPKPPTQNPEATESPKAGEGSVSSTTTLYLAALEKPAFARLAKKGPHSEDMWETLKQVKINLPLIDVIKQIPTYAKFLKDLCTQKRKLKETLPKKIDLTEHVSAVLSSSFPLKFKDHGAPLILVVVVNITIKKALLDLGASINILPASLVDKYDLGILRKTDTIISLVDRSTKIPRGILEDVIVKVDDFYYLFDFFVMDTDMNLDRTLENLHYVYIEKELFDGMMFHEKEEEFQMIEEEFLLFLEETPLQSQQVQQPTLNEVQEYVGYLLVHQDVWFQQR</sequence>
<comment type="caution">
    <text evidence="8">The sequence shown here is derived from an EMBL/GenBank/DDBJ whole genome shotgun (WGS) entry which is preliminary data.</text>
</comment>
<dbReference type="EMBL" id="BKCJ010003061">
    <property type="protein sequence ID" value="GEU52736.1"/>
    <property type="molecule type" value="Genomic_DNA"/>
</dbReference>
<evidence type="ECO:0000313" key="8">
    <source>
        <dbReference type="EMBL" id="GEU52736.1"/>
    </source>
</evidence>
<organism evidence="8">
    <name type="scientific">Tanacetum cinerariifolium</name>
    <name type="common">Dalmatian daisy</name>
    <name type="synonym">Chrysanthemum cinerariifolium</name>
    <dbReference type="NCBI Taxonomy" id="118510"/>
    <lineage>
        <taxon>Eukaryota</taxon>
        <taxon>Viridiplantae</taxon>
        <taxon>Streptophyta</taxon>
        <taxon>Embryophyta</taxon>
        <taxon>Tracheophyta</taxon>
        <taxon>Spermatophyta</taxon>
        <taxon>Magnoliopsida</taxon>
        <taxon>eudicotyledons</taxon>
        <taxon>Gunneridae</taxon>
        <taxon>Pentapetalae</taxon>
        <taxon>asterids</taxon>
        <taxon>campanulids</taxon>
        <taxon>Asterales</taxon>
        <taxon>Asteraceae</taxon>
        <taxon>Asteroideae</taxon>
        <taxon>Anthemideae</taxon>
        <taxon>Anthemidinae</taxon>
        <taxon>Tanacetum</taxon>
    </lineage>
</organism>
<feature type="domain" description="Integrase catalytic" evidence="7">
    <location>
        <begin position="988"/>
        <end position="1191"/>
    </location>
</feature>
<dbReference type="Pfam" id="PF08284">
    <property type="entry name" value="RVP_2"/>
    <property type="match status" value="1"/>
</dbReference>
<keyword evidence="5" id="KW-0511">Multifunctional enzyme</keyword>
<keyword evidence="2" id="KW-0548">Nucleotidyltransferase</keyword>
<feature type="region of interest" description="Disordered" evidence="6">
    <location>
        <begin position="573"/>
        <end position="600"/>
    </location>
</feature>
<dbReference type="InterPro" id="IPR043128">
    <property type="entry name" value="Rev_trsase/Diguanyl_cyclase"/>
</dbReference>
<evidence type="ECO:0000256" key="4">
    <source>
        <dbReference type="ARBA" id="ARBA00022759"/>
    </source>
</evidence>
<dbReference type="InterPro" id="IPR000477">
    <property type="entry name" value="RT_dom"/>
</dbReference>
<dbReference type="InterPro" id="IPR021109">
    <property type="entry name" value="Peptidase_aspartic_dom_sf"/>
</dbReference>
<evidence type="ECO:0000256" key="6">
    <source>
        <dbReference type="SAM" id="MobiDB-lite"/>
    </source>
</evidence>
<dbReference type="InterPro" id="IPR012337">
    <property type="entry name" value="RNaseH-like_sf"/>
</dbReference>
<dbReference type="InterPro" id="IPR043502">
    <property type="entry name" value="DNA/RNA_pol_sf"/>
</dbReference>
<feature type="region of interest" description="Disordered" evidence="6">
    <location>
        <begin position="1590"/>
        <end position="1613"/>
    </location>
</feature>
<dbReference type="InterPro" id="IPR041577">
    <property type="entry name" value="RT_RNaseH_2"/>
</dbReference>
<evidence type="ECO:0000256" key="2">
    <source>
        <dbReference type="ARBA" id="ARBA00022695"/>
    </source>
</evidence>
<keyword evidence="3" id="KW-0540">Nuclease</keyword>
<keyword evidence="4" id="KW-0378">Hydrolase</keyword>
<dbReference type="Gene3D" id="1.10.340.70">
    <property type="match status" value="1"/>
</dbReference>
<dbReference type="InterPro" id="IPR041588">
    <property type="entry name" value="Integrase_H2C2"/>
</dbReference>
<feature type="compositionally biased region" description="Gly residues" evidence="6">
    <location>
        <begin position="325"/>
        <end position="341"/>
    </location>
</feature>
<evidence type="ECO:0000256" key="5">
    <source>
        <dbReference type="ARBA" id="ARBA00023268"/>
    </source>
</evidence>
<accession>A0A6L2KTW2</accession>
<name>A0A6L2KTW2_TANCI</name>
<feature type="region of interest" description="Disordered" evidence="6">
    <location>
        <begin position="1341"/>
        <end position="1363"/>
    </location>
</feature>
<feature type="region of interest" description="Disordered" evidence="6">
    <location>
        <begin position="138"/>
        <end position="173"/>
    </location>
</feature>
<evidence type="ECO:0000256" key="3">
    <source>
        <dbReference type="ARBA" id="ARBA00022722"/>
    </source>
</evidence>
<protein>
    <recommendedName>
        <fullName evidence="7">Integrase catalytic domain-containing protein</fullName>
    </recommendedName>
</protein>
<dbReference type="InterPro" id="IPR050951">
    <property type="entry name" value="Retrovirus_Pol_polyprotein"/>
</dbReference>
<feature type="compositionally biased region" description="Basic residues" evidence="6">
    <location>
        <begin position="582"/>
        <end position="594"/>
    </location>
</feature>
<dbReference type="InterPro" id="IPR001584">
    <property type="entry name" value="Integrase_cat-core"/>
</dbReference>
<dbReference type="Pfam" id="PF17919">
    <property type="entry name" value="RT_RNaseH_2"/>
    <property type="match status" value="1"/>
</dbReference>
<dbReference type="InterPro" id="IPR005162">
    <property type="entry name" value="Retrotrans_gag_dom"/>
</dbReference>
<dbReference type="Pfam" id="PF17921">
    <property type="entry name" value="Integrase_H2C2"/>
    <property type="match status" value="1"/>
</dbReference>
<dbReference type="SUPFAM" id="SSF56672">
    <property type="entry name" value="DNA/RNA polymerases"/>
    <property type="match status" value="1"/>
</dbReference>
<keyword evidence="4" id="KW-0255">Endonuclease</keyword>
<dbReference type="InterPro" id="IPR036397">
    <property type="entry name" value="RNaseH_sf"/>
</dbReference>
<reference evidence="8" key="1">
    <citation type="journal article" date="2019" name="Sci. Rep.">
        <title>Draft genome of Tanacetum cinerariifolium, the natural source of mosquito coil.</title>
        <authorList>
            <person name="Yamashiro T."/>
            <person name="Shiraishi A."/>
            <person name="Satake H."/>
            <person name="Nakayama K."/>
        </authorList>
    </citation>
    <scope>NUCLEOTIDE SEQUENCE</scope>
</reference>
<feature type="compositionally biased region" description="Low complexity" evidence="6">
    <location>
        <begin position="138"/>
        <end position="158"/>
    </location>
</feature>
<dbReference type="GO" id="GO:0003676">
    <property type="term" value="F:nucleic acid binding"/>
    <property type="evidence" value="ECO:0007669"/>
    <property type="project" value="InterPro"/>
</dbReference>
<gene>
    <name evidence="8" type="ORF">Tci_024714</name>
</gene>
<dbReference type="Gene3D" id="2.40.70.10">
    <property type="entry name" value="Acid Proteases"/>
    <property type="match status" value="1"/>
</dbReference>
<dbReference type="PANTHER" id="PTHR37984">
    <property type="entry name" value="PROTEIN CBG26694"/>
    <property type="match status" value="1"/>
</dbReference>
<dbReference type="CDD" id="cd00303">
    <property type="entry name" value="retropepsin_like"/>
    <property type="match status" value="1"/>
</dbReference>
<dbReference type="GO" id="GO:0015074">
    <property type="term" value="P:DNA integration"/>
    <property type="evidence" value="ECO:0007669"/>
    <property type="project" value="InterPro"/>
</dbReference>
<dbReference type="CDD" id="cd01647">
    <property type="entry name" value="RT_LTR"/>
    <property type="match status" value="1"/>
</dbReference>
<dbReference type="Pfam" id="PF03732">
    <property type="entry name" value="Retrotrans_gag"/>
    <property type="match status" value="1"/>
</dbReference>
<dbReference type="PANTHER" id="PTHR37984:SF5">
    <property type="entry name" value="PROTEIN NYNRIN-LIKE"/>
    <property type="match status" value="1"/>
</dbReference>
<keyword evidence="1" id="KW-0808">Transferase</keyword>
<dbReference type="Gene3D" id="3.30.70.270">
    <property type="match status" value="2"/>
</dbReference>
<dbReference type="Gene3D" id="3.10.10.10">
    <property type="entry name" value="HIV Type 1 Reverse Transcriptase, subunit A, domain 1"/>
    <property type="match status" value="1"/>
</dbReference>
<proteinExistence type="predicted"/>
<evidence type="ECO:0000256" key="1">
    <source>
        <dbReference type="ARBA" id="ARBA00022679"/>
    </source>
</evidence>